<keyword evidence="1" id="KW-0812">Transmembrane</keyword>
<proteinExistence type="predicted"/>
<name>A0ABS4VU93_9PSEU</name>
<accession>A0ABS4VU93</accession>
<evidence type="ECO:0000313" key="3">
    <source>
        <dbReference type="Proteomes" id="UP001519295"/>
    </source>
</evidence>
<keyword evidence="1" id="KW-1133">Transmembrane helix</keyword>
<feature type="transmembrane region" description="Helical" evidence="1">
    <location>
        <begin position="20"/>
        <end position="47"/>
    </location>
</feature>
<protein>
    <submittedName>
        <fullName evidence="2">Uncharacterized protein</fullName>
    </submittedName>
</protein>
<organism evidence="2 3">
    <name type="scientific">Pseudonocardia parietis</name>
    <dbReference type="NCBI Taxonomy" id="570936"/>
    <lineage>
        <taxon>Bacteria</taxon>
        <taxon>Bacillati</taxon>
        <taxon>Actinomycetota</taxon>
        <taxon>Actinomycetes</taxon>
        <taxon>Pseudonocardiales</taxon>
        <taxon>Pseudonocardiaceae</taxon>
        <taxon>Pseudonocardia</taxon>
    </lineage>
</organism>
<evidence type="ECO:0000256" key="1">
    <source>
        <dbReference type="SAM" id="Phobius"/>
    </source>
</evidence>
<keyword evidence="1" id="KW-0472">Membrane</keyword>
<gene>
    <name evidence="2" type="ORF">JOF36_003193</name>
</gene>
<dbReference type="Proteomes" id="UP001519295">
    <property type="component" value="Unassembled WGS sequence"/>
</dbReference>
<keyword evidence="3" id="KW-1185">Reference proteome</keyword>
<dbReference type="RefSeq" id="WP_210027634.1">
    <property type="nucleotide sequence ID" value="NZ_JAGINU010000001.1"/>
</dbReference>
<sequence length="86" mass="9399">MDEHRRAGARRHRRAQRVALWVPVGVFAATLALLATVFVAITVLSVLPHADVDPIRVGQTRAESERVLPPVEIMEAPRLAAHTTGC</sequence>
<comment type="caution">
    <text evidence="2">The sequence shown here is derived from an EMBL/GenBank/DDBJ whole genome shotgun (WGS) entry which is preliminary data.</text>
</comment>
<dbReference type="EMBL" id="JAGINU010000001">
    <property type="protein sequence ID" value="MBP2367497.1"/>
    <property type="molecule type" value="Genomic_DNA"/>
</dbReference>
<evidence type="ECO:0000313" key="2">
    <source>
        <dbReference type="EMBL" id="MBP2367497.1"/>
    </source>
</evidence>
<reference evidence="2 3" key="1">
    <citation type="submission" date="2021-03" db="EMBL/GenBank/DDBJ databases">
        <title>Sequencing the genomes of 1000 actinobacteria strains.</title>
        <authorList>
            <person name="Klenk H.-P."/>
        </authorList>
    </citation>
    <scope>NUCLEOTIDE SEQUENCE [LARGE SCALE GENOMIC DNA]</scope>
    <source>
        <strain evidence="2 3">DSM 45256</strain>
    </source>
</reference>